<protein>
    <submittedName>
        <fullName evidence="3">Uncharacterized protein</fullName>
    </submittedName>
</protein>
<reference evidence="3 4" key="1">
    <citation type="journal article" date="2022" name="Nat. Plants">
        <title>Genomes of leafy and leafless Platanthera orchids illuminate the evolution of mycoheterotrophy.</title>
        <authorList>
            <person name="Li M.H."/>
            <person name="Liu K.W."/>
            <person name="Li Z."/>
            <person name="Lu H.C."/>
            <person name="Ye Q.L."/>
            <person name="Zhang D."/>
            <person name="Wang J.Y."/>
            <person name="Li Y.F."/>
            <person name="Zhong Z.M."/>
            <person name="Liu X."/>
            <person name="Yu X."/>
            <person name="Liu D.K."/>
            <person name="Tu X.D."/>
            <person name="Liu B."/>
            <person name="Hao Y."/>
            <person name="Liao X.Y."/>
            <person name="Jiang Y.T."/>
            <person name="Sun W.H."/>
            <person name="Chen J."/>
            <person name="Chen Y.Q."/>
            <person name="Ai Y."/>
            <person name="Zhai J.W."/>
            <person name="Wu S.S."/>
            <person name="Zhou Z."/>
            <person name="Hsiao Y.Y."/>
            <person name="Wu W.L."/>
            <person name="Chen Y.Y."/>
            <person name="Lin Y.F."/>
            <person name="Hsu J.L."/>
            <person name="Li C.Y."/>
            <person name="Wang Z.W."/>
            <person name="Zhao X."/>
            <person name="Zhong W.Y."/>
            <person name="Ma X.K."/>
            <person name="Ma L."/>
            <person name="Huang J."/>
            <person name="Chen G.Z."/>
            <person name="Huang M.Z."/>
            <person name="Huang L."/>
            <person name="Peng D.H."/>
            <person name="Luo Y.B."/>
            <person name="Zou S.Q."/>
            <person name="Chen S.P."/>
            <person name="Lan S."/>
            <person name="Tsai W.C."/>
            <person name="Van de Peer Y."/>
            <person name="Liu Z.J."/>
        </authorList>
    </citation>
    <scope>NUCLEOTIDE SEQUENCE [LARGE SCALE GENOMIC DNA]</scope>
    <source>
        <strain evidence="3">Lor287</strain>
    </source>
</reference>
<comment type="similarity">
    <text evidence="1">Belongs to the HisA/HisF family.</text>
</comment>
<dbReference type="AlphaFoldDB" id="A0AAP0FTG5"/>
<accession>A0AAP0FTG5</accession>
<keyword evidence="4" id="KW-1185">Reference proteome</keyword>
<dbReference type="GO" id="GO:0003949">
    <property type="term" value="F:1-(5-phosphoribosyl)-5-[(5-phosphoribosylamino)methylideneamino]imidazole-4-carboxamide isomerase activity"/>
    <property type="evidence" value="ECO:0007669"/>
    <property type="project" value="InterPro"/>
</dbReference>
<dbReference type="EMBL" id="JBBWWQ010000021">
    <property type="protein sequence ID" value="KAK8913894.1"/>
    <property type="molecule type" value="Genomic_DNA"/>
</dbReference>
<dbReference type="PANTHER" id="PTHR43090">
    <property type="entry name" value="1-(5-PHOSPHORIBOSYL)-5-[(5-PHOSPHORIBOSYLAMINO)METHYLIDENEAMINO] IMIDAZOLE-4-CARBOXAMIDE ISOMERASE"/>
    <property type="match status" value="1"/>
</dbReference>
<dbReference type="GO" id="GO:0005737">
    <property type="term" value="C:cytoplasm"/>
    <property type="evidence" value="ECO:0007669"/>
    <property type="project" value="TreeGrafter"/>
</dbReference>
<proteinExistence type="inferred from homology"/>
<evidence type="ECO:0000256" key="2">
    <source>
        <dbReference type="SAM" id="MobiDB-lite"/>
    </source>
</evidence>
<dbReference type="InterPro" id="IPR013785">
    <property type="entry name" value="Aldolase_TIM"/>
</dbReference>
<gene>
    <name evidence="3" type="ORF">KSP39_PZI023861</name>
</gene>
<dbReference type="PANTHER" id="PTHR43090:SF2">
    <property type="entry name" value="1-(5-PHOSPHORIBOSYL)-5-[(5-PHOSPHORIBOSYLAMINO)METHYLIDENEAMINO] IMIDAZOLE-4-CARBOXAMIDE ISOMERASE"/>
    <property type="match status" value="1"/>
</dbReference>
<dbReference type="Gene3D" id="3.20.20.70">
    <property type="entry name" value="Aldolase class I"/>
    <property type="match status" value="1"/>
</dbReference>
<evidence type="ECO:0000313" key="3">
    <source>
        <dbReference type="EMBL" id="KAK8913894.1"/>
    </source>
</evidence>
<dbReference type="InterPro" id="IPR044524">
    <property type="entry name" value="Isoase_HisA-like"/>
</dbReference>
<sequence length="365" mass="38402">MQLHCGGGIVSMQPPSPPLSSQRASTQPPLAGSPEAGTSPGRGPTDWSRRPPGVQLFGSRRHDGRQGGPAEADFLRDIYSAHGCISVVIGLALVRRLYTIAVCKVDGLTNICLGGGEVSIKAIQEPKQVKVFTLCIVLLFGGENFLSMRSFICKNFLLDKGKVKQIVGSTLQDAAGKSTLITNFESDQSPSEFSELYKQDSLTGGHVIMLGTDDASKSAATEALHAYPEHASGGLYQVKGAAVQVGGAEVEPGRNGLLLSDAKRPTEPGPRGDATGSGRPSPKRGDRVYASGSSADGFPDIPKGGGGRCDLFTEMANSTTSALTIRRLGSPGLIFHASTTMSCRNGYTGESSFLRLMKLQRRCGC</sequence>
<dbReference type="GO" id="GO:0000105">
    <property type="term" value="P:L-histidine biosynthetic process"/>
    <property type="evidence" value="ECO:0007669"/>
    <property type="project" value="InterPro"/>
</dbReference>
<name>A0AAP0FTG5_9ASPA</name>
<dbReference type="Proteomes" id="UP001418222">
    <property type="component" value="Unassembled WGS sequence"/>
</dbReference>
<organism evidence="3 4">
    <name type="scientific">Platanthera zijinensis</name>
    <dbReference type="NCBI Taxonomy" id="2320716"/>
    <lineage>
        <taxon>Eukaryota</taxon>
        <taxon>Viridiplantae</taxon>
        <taxon>Streptophyta</taxon>
        <taxon>Embryophyta</taxon>
        <taxon>Tracheophyta</taxon>
        <taxon>Spermatophyta</taxon>
        <taxon>Magnoliopsida</taxon>
        <taxon>Liliopsida</taxon>
        <taxon>Asparagales</taxon>
        <taxon>Orchidaceae</taxon>
        <taxon>Orchidoideae</taxon>
        <taxon>Orchideae</taxon>
        <taxon>Orchidinae</taxon>
        <taxon>Platanthera</taxon>
    </lineage>
</organism>
<comment type="caution">
    <text evidence="3">The sequence shown here is derived from an EMBL/GenBank/DDBJ whole genome shotgun (WGS) entry which is preliminary data.</text>
</comment>
<evidence type="ECO:0000256" key="1">
    <source>
        <dbReference type="ARBA" id="ARBA00009667"/>
    </source>
</evidence>
<evidence type="ECO:0000313" key="4">
    <source>
        <dbReference type="Proteomes" id="UP001418222"/>
    </source>
</evidence>
<feature type="region of interest" description="Disordered" evidence="2">
    <location>
        <begin position="1"/>
        <end position="68"/>
    </location>
</feature>
<feature type="region of interest" description="Disordered" evidence="2">
    <location>
        <begin position="252"/>
        <end position="302"/>
    </location>
</feature>
<dbReference type="GO" id="GO:0000162">
    <property type="term" value="P:L-tryptophan biosynthetic process"/>
    <property type="evidence" value="ECO:0007669"/>
    <property type="project" value="TreeGrafter"/>
</dbReference>